<gene>
    <name evidence="1" type="ORF">BH747_13725</name>
</gene>
<proteinExistence type="predicted"/>
<name>A0A1V8YGG3_9ENTE</name>
<protein>
    <submittedName>
        <fullName evidence="1">Uncharacterized protein</fullName>
    </submittedName>
</protein>
<dbReference type="Proteomes" id="UP000192477">
    <property type="component" value="Unassembled WGS sequence"/>
</dbReference>
<comment type="caution">
    <text evidence="1">The sequence shown here is derived from an EMBL/GenBank/DDBJ whole genome shotgun (WGS) entry which is preliminary data.</text>
</comment>
<organism evidence="1 2">
    <name type="scientific">Enterococcus villorum</name>
    <dbReference type="NCBI Taxonomy" id="112904"/>
    <lineage>
        <taxon>Bacteria</taxon>
        <taxon>Bacillati</taxon>
        <taxon>Bacillota</taxon>
        <taxon>Bacilli</taxon>
        <taxon>Lactobacillales</taxon>
        <taxon>Enterococcaceae</taxon>
        <taxon>Enterococcus</taxon>
    </lineage>
</organism>
<dbReference type="STRING" id="112904.BH747_13725"/>
<evidence type="ECO:0000313" key="1">
    <source>
        <dbReference type="EMBL" id="OQO67720.1"/>
    </source>
</evidence>
<evidence type="ECO:0000313" key="2">
    <source>
        <dbReference type="Proteomes" id="UP000192477"/>
    </source>
</evidence>
<sequence>MCEIYDRIGLMDEEIFEFEMAELENKFWENLGKKGLKSKEVELCLFSTSIMQYFINNYRCIGKRDFLNTKEIYKLNTA</sequence>
<dbReference type="AlphaFoldDB" id="A0A1V8YGG3"/>
<dbReference type="EMBL" id="MJEA01000027">
    <property type="protein sequence ID" value="OQO67720.1"/>
    <property type="molecule type" value="Genomic_DNA"/>
</dbReference>
<accession>A0A1V8YGG3</accession>
<reference evidence="1 2" key="1">
    <citation type="journal article" date="2017" name="BMC Microbiol.">
        <title>Comparative genomics of Enterococcus spp. isolated from bovine feces.</title>
        <authorList>
            <person name="Beukers A.G."/>
            <person name="Zaheer R."/>
            <person name="Goji N."/>
            <person name="Amoako K.K."/>
            <person name="Chaves A.V."/>
            <person name="Ward M.P."/>
            <person name="McAllister T.A."/>
        </authorList>
    </citation>
    <scope>NUCLEOTIDE SEQUENCE [LARGE SCALE GENOMIC DNA]</scope>
    <source>
        <strain evidence="1 2">F1129D 143</strain>
    </source>
</reference>